<keyword evidence="4" id="KW-1185">Reference proteome</keyword>
<protein>
    <recommendedName>
        <fullName evidence="2">PiggyBac transposable element-derived protein domain-containing protein</fullName>
    </recommendedName>
</protein>
<dbReference type="Pfam" id="PF13843">
    <property type="entry name" value="DDE_Tnp_1_7"/>
    <property type="match status" value="1"/>
</dbReference>
<dbReference type="EMBL" id="CAUEEQ010020432">
    <property type="protein sequence ID" value="CAJ0942848.1"/>
    <property type="molecule type" value="Genomic_DNA"/>
</dbReference>
<sequence>MHNKEAIEEKWASWSSRQKKTITVQMPQSISPTICKTAQRQASKLLEQDLNIIELLWGDIKRAVHARQPSKLQELETFCQEELVALPSENIKNLIHNYHKRLQVVIDLCLCDMSDQERSVAHGELVGVHLLMEDILQEKYRFSSFNVEGNLETKQLQTELFPLGEKQSLKIESKLESEAQDPVSESTLLKSFLILWKQLEYFKEQWGKHKLQVEEIDTVGLYRQFCELYSLLTSKITMAQSTSRGLTVQEIEVIIFNSDEDNDISLSDEEYIPPANVSTSSSSDSSDDEEVMDPAECAKTTNTCWRPNCREIPPIMKHNAQRPIYESVFGFCNEATMVSYKAKKEKSVILLSTMHHDESIDTNDRKQKPEIILHYNKTKGGVDKMDEMITEYSLRI</sequence>
<organism evidence="3 4">
    <name type="scientific">Ranitomeya imitator</name>
    <name type="common">mimic poison frog</name>
    <dbReference type="NCBI Taxonomy" id="111125"/>
    <lineage>
        <taxon>Eukaryota</taxon>
        <taxon>Metazoa</taxon>
        <taxon>Chordata</taxon>
        <taxon>Craniata</taxon>
        <taxon>Vertebrata</taxon>
        <taxon>Euteleostomi</taxon>
        <taxon>Amphibia</taxon>
        <taxon>Batrachia</taxon>
        <taxon>Anura</taxon>
        <taxon>Neobatrachia</taxon>
        <taxon>Hyloidea</taxon>
        <taxon>Dendrobatidae</taxon>
        <taxon>Dendrobatinae</taxon>
        <taxon>Ranitomeya</taxon>
    </lineage>
</organism>
<gene>
    <name evidence="3" type="ORF">RIMI_LOCUS9731800</name>
</gene>
<proteinExistence type="predicted"/>
<dbReference type="InterPro" id="IPR036397">
    <property type="entry name" value="RNaseH_sf"/>
</dbReference>
<evidence type="ECO:0000313" key="3">
    <source>
        <dbReference type="EMBL" id="CAJ0942848.1"/>
    </source>
</evidence>
<evidence type="ECO:0000259" key="2">
    <source>
        <dbReference type="Pfam" id="PF13843"/>
    </source>
</evidence>
<comment type="caution">
    <text evidence="3">The sequence shown here is derived from an EMBL/GenBank/DDBJ whole genome shotgun (WGS) entry which is preliminary data.</text>
</comment>
<dbReference type="Gene3D" id="3.30.420.10">
    <property type="entry name" value="Ribonuclease H-like superfamily/Ribonuclease H"/>
    <property type="match status" value="1"/>
</dbReference>
<dbReference type="InterPro" id="IPR029526">
    <property type="entry name" value="PGBD"/>
</dbReference>
<dbReference type="PANTHER" id="PTHR33331">
    <property type="entry name" value="COILED-COIL DOMAIN-CONTAINING PROTEIN 162"/>
    <property type="match status" value="1"/>
</dbReference>
<dbReference type="PANTHER" id="PTHR33331:SF13">
    <property type="entry name" value="COILED-COIL DOMAIN CONTAINING 162"/>
    <property type="match status" value="1"/>
</dbReference>
<evidence type="ECO:0000313" key="4">
    <source>
        <dbReference type="Proteomes" id="UP001176940"/>
    </source>
</evidence>
<feature type="domain" description="PiggyBac transposable element-derived protein" evidence="2">
    <location>
        <begin position="308"/>
        <end position="393"/>
    </location>
</feature>
<dbReference type="InterPro" id="IPR040401">
    <property type="entry name" value="CCDC162"/>
</dbReference>
<dbReference type="Proteomes" id="UP001176940">
    <property type="component" value="Unassembled WGS sequence"/>
</dbReference>
<evidence type="ECO:0000256" key="1">
    <source>
        <dbReference type="SAM" id="MobiDB-lite"/>
    </source>
</evidence>
<reference evidence="3" key="1">
    <citation type="submission" date="2023-07" db="EMBL/GenBank/DDBJ databases">
        <authorList>
            <person name="Stuckert A."/>
        </authorList>
    </citation>
    <scope>NUCLEOTIDE SEQUENCE</scope>
</reference>
<feature type="region of interest" description="Disordered" evidence="1">
    <location>
        <begin position="268"/>
        <end position="293"/>
    </location>
</feature>
<accession>A0ABN9LIS8</accession>
<name>A0ABN9LIS8_9NEOB</name>